<protein>
    <submittedName>
        <fullName evidence="2">Uncharacterized protein</fullName>
    </submittedName>
</protein>
<organism evidence="2 3">
    <name type="scientific">Alkalibaculum bacchi</name>
    <dbReference type="NCBI Taxonomy" id="645887"/>
    <lineage>
        <taxon>Bacteria</taxon>
        <taxon>Bacillati</taxon>
        <taxon>Bacillota</taxon>
        <taxon>Clostridia</taxon>
        <taxon>Eubacteriales</taxon>
        <taxon>Eubacteriaceae</taxon>
        <taxon>Alkalibaculum</taxon>
    </lineage>
</organism>
<keyword evidence="1" id="KW-0812">Transmembrane</keyword>
<feature type="transmembrane region" description="Helical" evidence="1">
    <location>
        <begin position="5"/>
        <end position="22"/>
    </location>
</feature>
<evidence type="ECO:0000313" key="3">
    <source>
        <dbReference type="Proteomes" id="UP000253490"/>
    </source>
</evidence>
<feature type="transmembrane region" description="Helical" evidence="1">
    <location>
        <begin position="69"/>
        <end position="87"/>
    </location>
</feature>
<proteinExistence type="predicted"/>
<sequence length="93" mass="10719">MQSIIIAICVLLIFNICMSLFLNHNKNINTSSEISEGTHSNKLTTKIWGTAIWPTIIIIAVVADNLYEVFMLYSYYLLVMFIVYVNYKKYSAK</sequence>
<dbReference type="RefSeq" id="WP_113921011.1">
    <property type="nucleotide sequence ID" value="NZ_QNRX01000012.1"/>
</dbReference>
<dbReference type="Proteomes" id="UP000253490">
    <property type="component" value="Unassembled WGS sequence"/>
</dbReference>
<name>A0A366I2Z7_9FIRM</name>
<keyword evidence="1" id="KW-0472">Membrane</keyword>
<accession>A0A366I2Z7</accession>
<comment type="caution">
    <text evidence="2">The sequence shown here is derived from an EMBL/GenBank/DDBJ whole genome shotgun (WGS) entry which is preliminary data.</text>
</comment>
<evidence type="ECO:0000313" key="2">
    <source>
        <dbReference type="EMBL" id="RBP62073.1"/>
    </source>
</evidence>
<keyword evidence="1" id="KW-1133">Transmembrane helix</keyword>
<reference evidence="2 3" key="1">
    <citation type="submission" date="2018-06" db="EMBL/GenBank/DDBJ databases">
        <title>Genomic Encyclopedia of Type Strains, Phase IV (KMG-IV): sequencing the most valuable type-strain genomes for metagenomic binning, comparative biology and taxonomic classification.</title>
        <authorList>
            <person name="Goeker M."/>
        </authorList>
    </citation>
    <scope>NUCLEOTIDE SEQUENCE [LARGE SCALE GENOMIC DNA]</scope>
    <source>
        <strain evidence="2 3">DSM 22112</strain>
    </source>
</reference>
<dbReference type="AlphaFoldDB" id="A0A366I2Z7"/>
<keyword evidence="3" id="KW-1185">Reference proteome</keyword>
<feature type="transmembrane region" description="Helical" evidence="1">
    <location>
        <begin position="43"/>
        <end position="63"/>
    </location>
</feature>
<gene>
    <name evidence="2" type="ORF">DES36_11246</name>
</gene>
<dbReference type="EMBL" id="QNRX01000012">
    <property type="protein sequence ID" value="RBP62073.1"/>
    <property type="molecule type" value="Genomic_DNA"/>
</dbReference>
<evidence type="ECO:0000256" key="1">
    <source>
        <dbReference type="SAM" id="Phobius"/>
    </source>
</evidence>